<comment type="catalytic activity">
    <reaction evidence="5">
        <text>dTDP-beta-L-rhamnose + NADP(+) = dTDP-4-dehydro-beta-L-rhamnose + NADPH + H(+)</text>
        <dbReference type="Rhea" id="RHEA:21796"/>
        <dbReference type="ChEBI" id="CHEBI:15378"/>
        <dbReference type="ChEBI" id="CHEBI:57510"/>
        <dbReference type="ChEBI" id="CHEBI:57783"/>
        <dbReference type="ChEBI" id="CHEBI:58349"/>
        <dbReference type="ChEBI" id="CHEBI:62830"/>
        <dbReference type="EC" id="1.1.1.133"/>
    </reaction>
</comment>
<dbReference type="PANTHER" id="PTHR10491">
    <property type="entry name" value="DTDP-4-DEHYDRORHAMNOSE REDUCTASE"/>
    <property type="match status" value="1"/>
</dbReference>
<evidence type="ECO:0000313" key="9">
    <source>
        <dbReference type="Proteomes" id="UP001597525"/>
    </source>
</evidence>
<keyword evidence="9" id="KW-1185">Reference proteome</keyword>
<proteinExistence type="inferred from homology"/>
<dbReference type="InterPro" id="IPR005913">
    <property type="entry name" value="dTDP_dehydrorham_reduct"/>
</dbReference>
<accession>A0ABW6BH03</accession>
<comment type="caution">
    <text evidence="8">The sequence shown here is derived from an EMBL/GenBank/DDBJ whole genome shotgun (WGS) entry which is preliminary data.</text>
</comment>
<keyword evidence="6" id="KW-0560">Oxidoreductase</keyword>
<keyword evidence="6" id="KW-0521">NADP</keyword>
<evidence type="ECO:0000259" key="7">
    <source>
        <dbReference type="Pfam" id="PF04321"/>
    </source>
</evidence>
<dbReference type="Pfam" id="PF04321">
    <property type="entry name" value="RmlD_sub_bind"/>
    <property type="match status" value="1"/>
</dbReference>
<evidence type="ECO:0000256" key="3">
    <source>
        <dbReference type="ARBA" id="ARBA00012929"/>
    </source>
</evidence>
<dbReference type="CDD" id="cd05254">
    <property type="entry name" value="dTDP_HR_like_SDR_e"/>
    <property type="match status" value="1"/>
</dbReference>
<dbReference type="InterPro" id="IPR029903">
    <property type="entry name" value="RmlD-like-bd"/>
</dbReference>
<dbReference type="EC" id="1.1.1.133" evidence="3 6"/>
<evidence type="ECO:0000313" key="8">
    <source>
        <dbReference type="EMBL" id="MFD2968162.1"/>
    </source>
</evidence>
<comment type="pathway">
    <text evidence="1 6">Carbohydrate biosynthesis; dTDP-L-rhamnose biosynthesis.</text>
</comment>
<protein>
    <recommendedName>
        <fullName evidence="4 6">dTDP-4-dehydrorhamnose reductase</fullName>
        <ecNumber evidence="3 6">1.1.1.133</ecNumber>
    </recommendedName>
</protein>
<feature type="domain" description="RmlD-like substrate binding" evidence="7">
    <location>
        <begin position="10"/>
        <end position="304"/>
    </location>
</feature>
<dbReference type="RefSeq" id="WP_320185846.1">
    <property type="nucleotide sequence ID" value="NZ_CP138332.1"/>
</dbReference>
<name>A0ABW6BH03_9SPHI</name>
<reference evidence="9" key="1">
    <citation type="journal article" date="2019" name="Int. J. Syst. Evol. Microbiol.">
        <title>The Global Catalogue of Microorganisms (GCM) 10K type strain sequencing project: providing services to taxonomists for standard genome sequencing and annotation.</title>
        <authorList>
            <consortium name="The Broad Institute Genomics Platform"/>
            <consortium name="The Broad Institute Genome Sequencing Center for Infectious Disease"/>
            <person name="Wu L."/>
            <person name="Ma J."/>
        </authorList>
    </citation>
    <scope>NUCLEOTIDE SEQUENCE [LARGE SCALE GENOMIC DNA]</scope>
    <source>
        <strain evidence="9">KCTC 22814</strain>
    </source>
</reference>
<dbReference type="PANTHER" id="PTHR10491:SF4">
    <property type="entry name" value="METHIONINE ADENOSYLTRANSFERASE 2 SUBUNIT BETA"/>
    <property type="match status" value="1"/>
</dbReference>
<gene>
    <name evidence="8" type="ORF">ACFS7Y_12230</name>
</gene>
<dbReference type="SUPFAM" id="SSF51735">
    <property type="entry name" value="NAD(P)-binding Rossmann-fold domains"/>
    <property type="match status" value="1"/>
</dbReference>
<dbReference type="InterPro" id="IPR036291">
    <property type="entry name" value="NAD(P)-bd_dom_sf"/>
</dbReference>
<sequence length="312" mass="34287">MDKLSLKSAMRILITGSNGFLGQKLVDKLTSEGSAVIIATSKSPNRNPNTIGYTFVQSDLTDAQSLEKLLVEQQPTHIIHTAAMTSVEACENNPEECEAMNVTLVAHIAACCREQDIHLTFLSTDFVFDGTAGPYHEADTPKPCNNYGLSKWKAEQAILHSGCKAAILRTILVYGHIQDPNRSNFVLWVKAKLSENTVITVVEDQWRMPTWVDDLADASILAATKNAMGIYHISSDTLMSILEIAQAVANFWNLDSSYIKPISAAAIGQATNRPRKTGFIIRKAKDELGFQPTALATSFQEIEKQLALYNNV</sequence>
<organism evidence="8 9">
    <name type="scientific">Sphingobacterium bambusae</name>
    <dbReference type="NCBI Taxonomy" id="662858"/>
    <lineage>
        <taxon>Bacteria</taxon>
        <taxon>Pseudomonadati</taxon>
        <taxon>Bacteroidota</taxon>
        <taxon>Sphingobacteriia</taxon>
        <taxon>Sphingobacteriales</taxon>
        <taxon>Sphingobacteriaceae</taxon>
        <taxon>Sphingobacterium</taxon>
    </lineage>
</organism>
<evidence type="ECO:0000256" key="1">
    <source>
        <dbReference type="ARBA" id="ARBA00004781"/>
    </source>
</evidence>
<dbReference type="EMBL" id="JBHUPB010000008">
    <property type="protein sequence ID" value="MFD2968162.1"/>
    <property type="molecule type" value="Genomic_DNA"/>
</dbReference>
<comment type="similarity">
    <text evidence="2 6">Belongs to the dTDP-4-dehydrorhamnose reductase family.</text>
</comment>
<evidence type="ECO:0000256" key="5">
    <source>
        <dbReference type="ARBA" id="ARBA00048200"/>
    </source>
</evidence>
<evidence type="ECO:0000256" key="2">
    <source>
        <dbReference type="ARBA" id="ARBA00010944"/>
    </source>
</evidence>
<evidence type="ECO:0000256" key="6">
    <source>
        <dbReference type="RuleBase" id="RU364082"/>
    </source>
</evidence>
<dbReference type="Gene3D" id="3.40.50.720">
    <property type="entry name" value="NAD(P)-binding Rossmann-like Domain"/>
    <property type="match status" value="1"/>
</dbReference>
<dbReference type="Proteomes" id="UP001597525">
    <property type="component" value="Unassembled WGS sequence"/>
</dbReference>
<comment type="function">
    <text evidence="6">Catalyzes the reduction of dTDP-6-deoxy-L-lyxo-4-hexulose to yield dTDP-L-rhamnose.</text>
</comment>
<evidence type="ECO:0000256" key="4">
    <source>
        <dbReference type="ARBA" id="ARBA00017099"/>
    </source>
</evidence>